<gene>
    <name evidence="5" type="ORF">PHYPO_G00020200</name>
</gene>
<evidence type="ECO:0000256" key="2">
    <source>
        <dbReference type="ARBA" id="ARBA00008543"/>
    </source>
</evidence>
<dbReference type="AlphaFoldDB" id="A0A5N5N5B5"/>
<dbReference type="GO" id="GO:0007268">
    <property type="term" value="P:chemical synaptic transmission"/>
    <property type="evidence" value="ECO:0007669"/>
    <property type="project" value="TreeGrafter"/>
</dbReference>
<dbReference type="Proteomes" id="UP000327468">
    <property type="component" value="Chromosome 10"/>
</dbReference>
<dbReference type="GO" id="GO:0030425">
    <property type="term" value="C:dendrite"/>
    <property type="evidence" value="ECO:0007669"/>
    <property type="project" value="TreeGrafter"/>
</dbReference>
<keyword evidence="3" id="KW-0964">Secreted</keyword>
<dbReference type="PANTHER" id="PTHR11438:SF2">
    <property type="entry name" value="PREPRONOCICEPTIN"/>
    <property type="match status" value="1"/>
</dbReference>
<dbReference type="GO" id="GO:0007218">
    <property type="term" value="P:neuropeptide signaling pathway"/>
    <property type="evidence" value="ECO:0007669"/>
    <property type="project" value="InterPro"/>
</dbReference>
<keyword evidence="6" id="KW-1185">Reference proteome</keyword>
<evidence type="ECO:0000313" key="5">
    <source>
        <dbReference type="EMBL" id="KAB5562634.1"/>
    </source>
</evidence>
<accession>A0A5N5N5B5</accession>
<dbReference type="PANTHER" id="PTHR11438">
    <property type="entry name" value="PROENKEPHALIN"/>
    <property type="match status" value="1"/>
</dbReference>
<dbReference type="GO" id="GO:0043679">
    <property type="term" value="C:axon terminus"/>
    <property type="evidence" value="ECO:0007669"/>
    <property type="project" value="TreeGrafter"/>
</dbReference>
<evidence type="ECO:0000313" key="6">
    <source>
        <dbReference type="Proteomes" id="UP000327468"/>
    </source>
</evidence>
<evidence type="ECO:0000256" key="4">
    <source>
        <dbReference type="ARBA" id="ARBA00023157"/>
    </source>
</evidence>
<dbReference type="InterPro" id="IPR006024">
    <property type="entry name" value="Opioid_neupept"/>
</dbReference>
<dbReference type="GO" id="GO:0043025">
    <property type="term" value="C:neuronal cell body"/>
    <property type="evidence" value="ECO:0007669"/>
    <property type="project" value="TreeGrafter"/>
</dbReference>
<dbReference type="Pfam" id="PF01160">
    <property type="entry name" value="Opiods_neuropep"/>
    <property type="match status" value="1"/>
</dbReference>
<dbReference type="GO" id="GO:0005886">
    <property type="term" value="C:plasma membrane"/>
    <property type="evidence" value="ECO:0007669"/>
    <property type="project" value="TreeGrafter"/>
</dbReference>
<proteinExistence type="inferred from homology"/>
<sequence length="306" mass="34658">MEEEREGSGVGAQRGACRYKDSRATASSHILTGAENRRLLTLFHFTRLLRTGTRLPSAQNFSYNYNQCIMKMPLWVLLLMGLFVPGRSDCQRDCFSCSQILPKDHGFDTLVCMMECRSRVSLGLTWERCQTALEEEPLASLSIGNSMLKRAEEEVEAVLPMGQSDGGLTYSGTLQRFDHMARALGLDELNQENQISQFSTAVQPQPAQEEPEAADWELKSDQEGEPVNLTKRFGGFLKSKYGYRKIIDPGRSMQKRYGGFIGVRKSARKWNNQKRFSEFLKQYLGMTTRASEFNSVSTDITQQNEV</sequence>
<keyword evidence="4" id="KW-1015">Disulfide bond</keyword>
<dbReference type="GO" id="GO:0005576">
    <property type="term" value="C:extracellular region"/>
    <property type="evidence" value="ECO:0007669"/>
    <property type="project" value="UniProtKB-SubCell"/>
</dbReference>
<reference evidence="5 6" key="1">
    <citation type="submission" date="2019-06" db="EMBL/GenBank/DDBJ databases">
        <title>A chromosome-scale genome assembly of the striped catfish, Pangasianodon hypophthalmus.</title>
        <authorList>
            <person name="Wen M."/>
            <person name="Zahm M."/>
            <person name="Roques C."/>
            <person name="Cabau C."/>
            <person name="Klopp C."/>
            <person name="Donnadieu C."/>
            <person name="Jouanno E."/>
            <person name="Avarre J.-C."/>
            <person name="Campet M."/>
            <person name="Ha T.T.T."/>
            <person name="Dugue R."/>
            <person name="Lampietro C."/>
            <person name="Louis A."/>
            <person name="Herpin A."/>
            <person name="Echchiki A."/>
            <person name="Berthelot C."/>
            <person name="Parey E."/>
            <person name="Roest-Crollius H."/>
            <person name="Braasch I."/>
            <person name="Postlethwait J."/>
            <person name="Bobe J."/>
            <person name="Montfort J."/>
            <person name="Bouchez O."/>
            <person name="Begum T."/>
            <person name="Schartl M."/>
            <person name="Guiguen Y."/>
        </authorList>
    </citation>
    <scope>NUCLEOTIDE SEQUENCE [LARGE SCALE GENOMIC DNA]</scope>
    <source>
        <strain evidence="5 6">Indonesia</strain>
        <tissue evidence="5">Blood</tissue>
    </source>
</reference>
<comment type="subcellular location">
    <subcellularLocation>
        <location evidence="1">Secreted</location>
    </subcellularLocation>
</comment>
<evidence type="ECO:0000256" key="3">
    <source>
        <dbReference type="ARBA" id="ARBA00022525"/>
    </source>
</evidence>
<evidence type="ECO:0000256" key="1">
    <source>
        <dbReference type="ARBA" id="ARBA00004613"/>
    </source>
</evidence>
<dbReference type="GO" id="GO:0031628">
    <property type="term" value="F:opioid receptor binding"/>
    <property type="evidence" value="ECO:0007669"/>
    <property type="project" value="TreeGrafter"/>
</dbReference>
<comment type="caution">
    <text evidence="5">The sequence shown here is derived from an EMBL/GenBank/DDBJ whole genome shotgun (WGS) entry which is preliminary data.</text>
</comment>
<comment type="similarity">
    <text evidence="2">Belongs to the opioid neuropeptide precursor family.</text>
</comment>
<organism evidence="5 6">
    <name type="scientific">Pangasianodon hypophthalmus</name>
    <name type="common">Striped catfish</name>
    <name type="synonym">Helicophagus hypophthalmus</name>
    <dbReference type="NCBI Taxonomy" id="310915"/>
    <lineage>
        <taxon>Eukaryota</taxon>
        <taxon>Metazoa</taxon>
        <taxon>Chordata</taxon>
        <taxon>Craniata</taxon>
        <taxon>Vertebrata</taxon>
        <taxon>Euteleostomi</taxon>
        <taxon>Actinopterygii</taxon>
        <taxon>Neopterygii</taxon>
        <taxon>Teleostei</taxon>
        <taxon>Ostariophysi</taxon>
        <taxon>Siluriformes</taxon>
        <taxon>Pangasiidae</taxon>
        <taxon>Pangasianodon</taxon>
    </lineage>
</organism>
<protein>
    <recommendedName>
        <fullName evidence="7">Prepronociceptin</fullName>
    </recommendedName>
</protein>
<name>A0A5N5N5B5_PANHP</name>
<dbReference type="PRINTS" id="PR01028">
    <property type="entry name" value="OPIOIDPRCRSR"/>
</dbReference>
<dbReference type="GO" id="GO:0007600">
    <property type="term" value="P:sensory perception"/>
    <property type="evidence" value="ECO:0007669"/>
    <property type="project" value="TreeGrafter"/>
</dbReference>
<evidence type="ECO:0008006" key="7">
    <source>
        <dbReference type="Google" id="ProtNLM"/>
    </source>
</evidence>
<dbReference type="EMBL" id="VFJC01000011">
    <property type="protein sequence ID" value="KAB5562634.1"/>
    <property type="molecule type" value="Genomic_DNA"/>
</dbReference>